<dbReference type="InterPro" id="IPR016154">
    <property type="entry name" value="Heat_shock_Hsp33_C"/>
</dbReference>
<dbReference type="SUPFAM" id="SSF118352">
    <property type="entry name" value="HSP33 redox switch-like"/>
    <property type="match status" value="1"/>
</dbReference>
<dbReference type="Gene3D" id="3.55.30.10">
    <property type="entry name" value="Hsp33 domain"/>
    <property type="match status" value="1"/>
</dbReference>
<keyword evidence="1" id="KW-0963">Cytoplasm</keyword>
<evidence type="ECO:0000256" key="2">
    <source>
        <dbReference type="ARBA" id="ARBA00022833"/>
    </source>
</evidence>
<evidence type="ECO:0000256" key="3">
    <source>
        <dbReference type="ARBA" id="ARBA00023157"/>
    </source>
</evidence>
<reference evidence="6 7" key="1">
    <citation type="submission" date="2024-04" db="EMBL/GenBank/DDBJ databases">
        <authorList>
            <person name="Cremers G."/>
        </authorList>
    </citation>
    <scope>NUCLEOTIDE SEQUENCE [LARGE SCALE GENOMIC DNA]</scope>
    <source>
        <strain evidence="6">MeCH1-AG</strain>
    </source>
</reference>
<keyword evidence="7" id="KW-1185">Reference proteome</keyword>
<dbReference type="Proteomes" id="UP001497493">
    <property type="component" value="Chromosome"/>
</dbReference>
<proteinExistence type="predicted"/>
<dbReference type="PANTHER" id="PTHR30111:SF1">
    <property type="entry name" value="33 KDA CHAPERONIN"/>
    <property type="match status" value="1"/>
</dbReference>
<dbReference type="RefSeq" id="WP_348758840.1">
    <property type="nucleotide sequence ID" value="NZ_OZ026884.1"/>
</dbReference>
<dbReference type="InterPro" id="IPR000397">
    <property type="entry name" value="Heat_shock_Hsp33"/>
</dbReference>
<evidence type="ECO:0000313" key="7">
    <source>
        <dbReference type="Proteomes" id="UP001497493"/>
    </source>
</evidence>
<dbReference type="Gene3D" id="3.90.1280.10">
    <property type="entry name" value="HSP33 redox switch-like"/>
    <property type="match status" value="1"/>
</dbReference>
<accession>A0ABM9NFL9</accession>
<name>A0ABM9NFL9_9GAMM</name>
<evidence type="ECO:0000313" key="6">
    <source>
        <dbReference type="EMBL" id="CAL1239262.1"/>
    </source>
</evidence>
<keyword evidence="3" id="KW-1015">Disulfide bond</keyword>
<dbReference type="CDD" id="cd00498">
    <property type="entry name" value="Hsp33"/>
    <property type="match status" value="1"/>
</dbReference>
<organism evidence="6 7">
    <name type="scientific">Candidatus Methylocalor cossyra</name>
    <dbReference type="NCBI Taxonomy" id="3108543"/>
    <lineage>
        <taxon>Bacteria</taxon>
        <taxon>Pseudomonadati</taxon>
        <taxon>Pseudomonadota</taxon>
        <taxon>Gammaproteobacteria</taxon>
        <taxon>Methylococcales</taxon>
        <taxon>Methylococcaceae</taxon>
        <taxon>Candidatus Methylocalor</taxon>
    </lineage>
</organism>
<keyword evidence="2" id="KW-0862">Zinc</keyword>
<evidence type="ECO:0000256" key="1">
    <source>
        <dbReference type="ARBA" id="ARBA00022490"/>
    </source>
</evidence>
<dbReference type="SUPFAM" id="SSF64397">
    <property type="entry name" value="Hsp33 domain"/>
    <property type="match status" value="1"/>
</dbReference>
<evidence type="ECO:0000256" key="4">
    <source>
        <dbReference type="ARBA" id="ARBA00023186"/>
    </source>
</evidence>
<dbReference type="PIRSF" id="PIRSF005261">
    <property type="entry name" value="Heat_shock_Hsp33"/>
    <property type="match status" value="1"/>
</dbReference>
<protein>
    <submittedName>
        <fullName evidence="6">33 kDa chaperonin</fullName>
    </submittedName>
</protein>
<dbReference type="PANTHER" id="PTHR30111">
    <property type="entry name" value="33 KDA CHAPERONIN"/>
    <property type="match status" value="1"/>
</dbReference>
<gene>
    <name evidence="6" type="primary">hslO</name>
    <name evidence="6" type="ORF">MECH1_V1_0486</name>
</gene>
<dbReference type="EMBL" id="OZ026884">
    <property type="protein sequence ID" value="CAL1239262.1"/>
    <property type="molecule type" value="Genomic_DNA"/>
</dbReference>
<dbReference type="Pfam" id="PF01430">
    <property type="entry name" value="HSP33"/>
    <property type="match status" value="1"/>
</dbReference>
<keyword evidence="5" id="KW-0676">Redox-active center</keyword>
<keyword evidence="4" id="KW-0143">Chaperone</keyword>
<evidence type="ECO:0000256" key="5">
    <source>
        <dbReference type="ARBA" id="ARBA00023284"/>
    </source>
</evidence>
<dbReference type="InterPro" id="IPR023212">
    <property type="entry name" value="Hsp33_helix_hairpin_bin_dom_sf"/>
</dbReference>
<dbReference type="InterPro" id="IPR016153">
    <property type="entry name" value="Heat_shock_Hsp33_N"/>
</dbReference>
<sequence>MADSDRFQRFVFEGLGIRGQWVRLSSSWNAVLEQHPYPPVVAEQLGQALAAAVLLSATIKFRGSLILQAQGDGPLQTLVAQATHRRTIRGLAHWRGEVQGRSFPELFGDARLVMTLQREAADPYQGIVALTGANLAEAIGTYFARSEQLATGLWLAADRHSAAGLLLQELPSCHHLADDWARLIGQAGTVTEGELLSLSGPTLLGRLFPGEAVRLFEPEPVVFSCRCSQARIEDMLLALGREEIEPILGERGVVEIDCEFCNRRYRFDEVDIGALFTPQEIKGLPPPTRLQ</sequence>
<dbReference type="Gene3D" id="1.10.287.480">
    <property type="entry name" value="helix hairpin bin"/>
    <property type="match status" value="1"/>
</dbReference>